<proteinExistence type="predicted"/>
<evidence type="ECO:0008006" key="3">
    <source>
        <dbReference type="Google" id="ProtNLM"/>
    </source>
</evidence>
<accession>A0ABQ7WQS9</accession>
<dbReference type="Proteomes" id="UP000826656">
    <property type="component" value="Unassembled WGS sequence"/>
</dbReference>
<comment type="caution">
    <text evidence="1">The sequence shown here is derived from an EMBL/GenBank/DDBJ whole genome shotgun (WGS) entry which is preliminary data.</text>
</comment>
<keyword evidence="2" id="KW-1185">Reference proteome</keyword>
<dbReference type="PANTHER" id="PTHR31286:SF104">
    <property type="entry name" value="PEROXIDASE"/>
    <property type="match status" value="1"/>
</dbReference>
<gene>
    <name evidence="1" type="ORF">KY290_001952</name>
</gene>
<name>A0ABQ7WQS9_SOLTU</name>
<sequence>MKGYSVNGSSKNKSCDIKETSRALAWLSLPGLPISLFARKSLLSIASAAGRPIAIDKATQVRSRPSTARYLDEESSKILEHFQEIVYDNLPLYCTNCKHQGHAEINCRLILKKNLVHDQEVGVREEEIAHDIQKYKGDTRRILNEKRGLEEVIQRDDDKNPNNDAQGVVEVQNNLVNIKTTVKNQIVPTDNVTIGIATVQFDPNVKEKSSVAIGIEHDSDKALGDNQNVTKIGSSTSATTILNAHHGVSQRLENTNSRVVVGASLVDSQQQLGDVNAHESDENHRQHLVVGQGKHVIRTEHEATQRVEKSSGEVSAQYGSKGWNVVASKKATTTSTNSLMTSSGQKCVTNESRCANMVEEEEEHVTPHSKLSPGAPTFVPKGSSVAYISSPLYWERQLILAGSNVQKNFVSDKELIDALGSFDVESLLTYKMRKVMKRISWITALGMQLGMHIFS</sequence>
<evidence type="ECO:0000313" key="2">
    <source>
        <dbReference type="Proteomes" id="UP000826656"/>
    </source>
</evidence>
<dbReference type="InterPro" id="IPR040256">
    <property type="entry name" value="At4g02000-like"/>
</dbReference>
<evidence type="ECO:0000313" key="1">
    <source>
        <dbReference type="EMBL" id="KAH0782354.1"/>
    </source>
</evidence>
<organism evidence="1 2">
    <name type="scientific">Solanum tuberosum</name>
    <name type="common">Potato</name>
    <dbReference type="NCBI Taxonomy" id="4113"/>
    <lineage>
        <taxon>Eukaryota</taxon>
        <taxon>Viridiplantae</taxon>
        <taxon>Streptophyta</taxon>
        <taxon>Embryophyta</taxon>
        <taxon>Tracheophyta</taxon>
        <taxon>Spermatophyta</taxon>
        <taxon>Magnoliopsida</taxon>
        <taxon>eudicotyledons</taxon>
        <taxon>Gunneridae</taxon>
        <taxon>Pentapetalae</taxon>
        <taxon>asterids</taxon>
        <taxon>lamiids</taxon>
        <taxon>Solanales</taxon>
        <taxon>Solanaceae</taxon>
        <taxon>Solanoideae</taxon>
        <taxon>Solaneae</taxon>
        <taxon>Solanum</taxon>
    </lineage>
</organism>
<dbReference type="EMBL" id="JAIVGD010000001">
    <property type="protein sequence ID" value="KAH0782354.1"/>
    <property type="molecule type" value="Genomic_DNA"/>
</dbReference>
<reference evidence="1 2" key="1">
    <citation type="journal article" date="2021" name="bioRxiv">
        <title>Chromosome-scale and haplotype-resolved genome assembly of a tetraploid potato cultivar.</title>
        <authorList>
            <person name="Sun H."/>
            <person name="Jiao W.-B."/>
            <person name="Krause K."/>
            <person name="Campoy J.A."/>
            <person name="Goel M."/>
            <person name="Folz-Donahue K."/>
            <person name="Kukat C."/>
            <person name="Huettel B."/>
            <person name="Schneeberger K."/>
        </authorList>
    </citation>
    <scope>NUCLEOTIDE SEQUENCE [LARGE SCALE GENOMIC DNA]</scope>
    <source>
        <strain evidence="1">SolTubOtavaFocal</strain>
        <tissue evidence="1">Leaves</tissue>
    </source>
</reference>
<dbReference type="PANTHER" id="PTHR31286">
    <property type="entry name" value="GLYCINE-RICH CELL WALL STRUCTURAL PROTEIN 1.8-LIKE"/>
    <property type="match status" value="1"/>
</dbReference>
<protein>
    <recommendedName>
        <fullName evidence="3">DUF4283 domain-containing protein</fullName>
    </recommendedName>
</protein>